<evidence type="ECO:0000313" key="1">
    <source>
        <dbReference type="EMBL" id="TFK64761.1"/>
    </source>
</evidence>
<evidence type="ECO:0000313" key="2">
    <source>
        <dbReference type="Proteomes" id="UP000308600"/>
    </source>
</evidence>
<reference evidence="1 2" key="1">
    <citation type="journal article" date="2019" name="Nat. Ecol. Evol.">
        <title>Megaphylogeny resolves global patterns of mushroom evolution.</title>
        <authorList>
            <person name="Varga T."/>
            <person name="Krizsan K."/>
            <person name="Foldi C."/>
            <person name="Dima B."/>
            <person name="Sanchez-Garcia M."/>
            <person name="Sanchez-Ramirez S."/>
            <person name="Szollosi G.J."/>
            <person name="Szarkandi J.G."/>
            <person name="Papp V."/>
            <person name="Albert L."/>
            <person name="Andreopoulos W."/>
            <person name="Angelini C."/>
            <person name="Antonin V."/>
            <person name="Barry K.W."/>
            <person name="Bougher N.L."/>
            <person name="Buchanan P."/>
            <person name="Buyck B."/>
            <person name="Bense V."/>
            <person name="Catcheside P."/>
            <person name="Chovatia M."/>
            <person name="Cooper J."/>
            <person name="Damon W."/>
            <person name="Desjardin D."/>
            <person name="Finy P."/>
            <person name="Geml J."/>
            <person name="Haridas S."/>
            <person name="Hughes K."/>
            <person name="Justo A."/>
            <person name="Karasinski D."/>
            <person name="Kautmanova I."/>
            <person name="Kiss B."/>
            <person name="Kocsube S."/>
            <person name="Kotiranta H."/>
            <person name="LaButti K.M."/>
            <person name="Lechner B.E."/>
            <person name="Liimatainen K."/>
            <person name="Lipzen A."/>
            <person name="Lukacs Z."/>
            <person name="Mihaltcheva S."/>
            <person name="Morgado L.N."/>
            <person name="Niskanen T."/>
            <person name="Noordeloos M.E."/>
            <person name="Ohm R.A."/>
            <person name="Ortiz-Santana B."/>
            <person name="Ovrebo C."/>
            <person name="Racz N."/>
            <person name="Riley R."/>
            <person name="Savchenko A."/>
            <person name="Shiryaev A."/>
            <person name="Soop K."/>
            <person name="Spirin V."/>
            <person name="Szebenyi C."/>
            <person name="Tomsovsky M."/>
            <person name="Tulloss R.E."/>
            <person name="Uehling J."/>
            <person name="Grigoriev I.V."/>
            <person name="Vagvolgyi C."/>
            <person name="Papp T."/>
            <person name="Martin F.M."/>
            <person name="Miettinen O."/>
            <person name="Hibbett D.S."/>
            <person name="Nagy L.G."/>
        </authorList>
    </citation>
    <scope>NUCLEOTIDE SEQUENCE [LARGE SCALE GENOMIC DNA]</scope>
    <source>
        <strain evidence="1 2">NL-1719</strain>
    </source>
</reference>
<protein>
    <submittedName>
        <fullName evidence="1">DNase I-like protein</fullName>
    </submittedName>
</protein>
<sequence length="783" mass="85061">MRILTWNINGIRTVPQYYPWNTLKDHDEILNHLQADIICFQEMKTSRAGLTKSIALPPSFDGFFSFPVRKSGYSGVATYTRSTLLVPHKAEEGLCGTIQPKPPLSPSERVSRPSAYPDAVLSAEDADTLDFKDLDSEGRVIVVDLGLFVLINVYCPNDGNGTEERDKYKMKFHKILSARVQGLVEVEGREVIVVGDLNACAAVEDHCEGPLYARRGQAEGKKGDEGFWEKDSRKWLKNWLIQEDEHGNVTGGGCMVDIVRRHWPGRAGMYTCWNTKISARDSNYGTRIDYILITRGLLPWVKAADIQPDIKGSDHCPVFMDLHDEITTESGGVLKLVDLLRVPKHEKASQPNLVPLNLPLPSPPRLAARLWDEYSGKQKMLDTFFRKKSGTGDPSPTPSQAPEPPSSQSQSQPQSSSQVLPSPLPTPSPPTQAVQPPLPSQPTSMPTGNNPFPKSLAETLSQAFTASATPIDVSRSPPPTPGVKRKLTATPSAQASSSAKKLKAQTLASKIQDKDEGKKKKVNGQMKLSTFFAKPPKPKLGSSSKEDTIASTSSKAKGKAKAKDAGGQGKDVGSKDKEKGKSKASSSKPPTTAQPSTQSSRASSPVDLTLLSDDDDDIRECHPPSTQPSESCGGDMDVDVDLDASEGESDYGFALRLAHEDDEGSVDPPSSSLPSSTKTPSSSQNGSGNGGKDPVIAWTTLMAPIQPPDCLVHGEPAKEFTVMKPGPNKGKTFFICSRPVGPGYDAGRSFRLREEVDHQWKCNFFKWSSEVRKEMNAKTKQSG</sequence>
<gene>
    <name evidence="1" type="ORF">BDN72DRAFT_889512</name>
</gene>
<keyword evidence="2" id="KW-1185">Reference proteome</keyword>
<name>A0ACD3AGE7_9AGAR</name>
<dbReference type="Proteomes" id="UP000308600">
    <property type="component" value="Unassembled WGS sequence"/>
</dbReference>
<proteinExistence type="predicted"/>
<accession>A0ACD3AGE7</accession>
<dbReference type="EMBL" id="ML208462">
    <property type="protein sequence ID" value="TFK64761.1"/>
    <property type="molecule type" value="Genomic_DNA"/>
</dbReference>
<organism evidence="1 2">
    <name type="scientific">Pluteus cervinus</name>
    <dbReference type="NCBI Taxonomy" id="181527"/>
    <lineage>
        <taxon>Eukaryota</taxon>
        <taxon>Fungi</taxon>
        <taxon>Dikarya</taxon>
        <taxon>Basidiomycota</taxon>
        <taxon>Agaricomycotina</taxon>
        <taxon>Agaricomycetes</taxon>
        <taxon>Agaricomycetidae</taxon>
        <taxon>Agaricales</taxon>
        <taxon>Pluteineae</taxon>
        <taxon>Pluteaceae</taxon>
        <taxon>Pluteus</taxon>
    </lineage>
</organism>